<gene>
    <name evidence="2" type="ORF">CBG49_10885</name>
</gene>
<sequence>MKKKPSISVGIVISLILLFINFCYSIIKHPSDWKYIDFSNLHIHMIYFYKNCIIIPFLIALLFFAFYSFFYKWAKKGLWITIMLLVITVIGFWLYIRISLETTYRL</sequence>
<feature type="transmembrane region" description="Helical" evidence="1">
    <location>
        <begin position="7"/>
        <end position="27"/>
    </location>
</feature>
<protein>
    <submittedName>
        <fullName evidence="2">Uncharacterized protein</fullName>
    </submittedName>
</protein>
<keyword evidence="1" id="KW-0812">Transmembrane</keyword>
<reference evidence="3" key="1">
    <citation type="submission" date="2017-06" db="EMBL/GenBank/DDBJ databases">
        <title>Complete genome sequence of Capnocytophaga sp. KCOM 1579 (=ChDC OS43) isolated from a human refractory periapical abscess lesion.</title>
        <authorList>
            <person name="Kook J.-K."/>
            <person name="Park S.-N."/>
            <person name="Lim Y.K."/>
            <person name="Roh H."/>
        </authorList>
    </citation>
    <scope>NUCLEOTIDE SEQUENCE [LARGE SCALE GENOMIC DNA]</scope>
    <source>
        <strain evidence="3">ChDC OS43</strain>
    </source>
</reference>
<evidence type="ECO:0000313" key="2">
    <source>
        <dbReference type="EMBL" id="ASF43537.1"/>
    </source>
</evidence>
<dbReference type="EMBL" id="CP022022">
    <property type="protein sequence ID" value="ASF43537.1"/>
    <property type="molecule type" value="Genomic_DNA"/>
</dbReference>
<evidence type="ECO:0000313" key="3">
    <source>
        <dbReference type="Proteomes" id="UP000197007"/>
    </source>
</evidence>
<keyword evidence="3" id="KW-1185">Reference proteome</keyword>
<feature type="transmembrane region" description="Helical" evidence="1">
    <location>
        <begin position="47"/>
        <end position="70"/>
    </location>
</feature>
<name>A0A1Z4BQF9_9FLAO</name>
<dbReference type="AlphaFoldDB" id="A0A1Z4BQF9"/>
<keyword evidence="1" id="KW-0472">Membrane</keyword>
<organism evidence="2 3">
    <name type="scientific">Capnocytophaga endodontalis</name>
    <dbReference type="NCBI Taxonomy" id="2708117"/>
    <lineage>
        <taxon>Bacteria</taxon>
        <taxon>Pseudomonadati</taxon>
        <taxon>Bacteroidota</taxon>
        <taxon>Flavobacteriia</taxon>
        <taxon>Flavobacteriales</taxon>
        <taxon>Flavobacteriaceae</taxon>
        <taxon>Capnocytophaga</taxon>
    </lineage>
</organism>
<proteinExistence type="predicted"/>
<dbReference type="KEGG" id="capn:CBG49_10885"/>
<evidence type="ECO:0000256" key="1">
    <source>
        <dbReference type="SAM" id="Phobius"/>
    </source>
</evidence>
<keyword evidence="1" id="KW-1133">Transmembrane helix</keyword>
<accession>A0A1Z4BQF9</accession>
<feature type="transmembrane region" description="Helical" evidence="1">
    <location>
        <begin position="77"/>
        <end position="96"/>
    </location>
</feature>
<dbReference type="Proteomes" id="UP000197007">
    <property type="component" value="Chromosome"/>
</dbReference>